<reference evidence="3" key="1">
    <citation type="submission" date="2022-01" db="EMBL/GenBank/DDBJ databases">
        <authorList>
            <person name="Jo J.-H."/>
            <person name="Im W.-T."/>
        </authorList>
    </citation>
    <scope>NUCLEOTIDE SEQUENCE</scope>
    <source>
        <strain evidence="3">NA20</strain>
    </source>
</reference>
<sequence>MQATKINQGPVIDGLLNDAAWQGVIPATGFIQNFPNVGKPASQHTEVRIVYDDEAIYVGAYLYDDSAMIRRQITARDEEQQKDLDYFSVFFDTYKDQQNGFQFLVTSSNVQTDARLAPNITTGFGEYGDKTWDAVWESKVTIRSDGWVVEMKIPYLSLRFSKSEVQSWGLQFLRSVRRNNETTFWNFVDPQVNGFVNQFGVLHDLREIKPPLRLSFSPYLSTGIRNTPERDGYRSEWLKSGGMDVKYGINESFTLDATLIPDFGQVISDNVINNLTPYEVRFDDYRPFFTEGTEIFNKSGLFYSRRIGAAPTGYHDVNDLVAGNQDLEVVKNPGRTQLYNAIKVSGRTKNKLGIGMLNAIGAPMYAVVRHKTSGSETEIKTESLTNYNILVLDQALQGRSYVTFTNTNVLRDGHGRDANVSGLDLSLYDKNNNYNFRGYAHYSKIFGPGSYDGFNTMLRAGKVSGHIRYFAQNIIRSVNYDPTDLGYLQTPNQVINTGSVSYNQFNPTKHFLNQTYSLSVTQSSLFKPGNFTDLTIEASAFWYFKNFWDVTLRASYLPDQHDYFILGREVDQYARRPQYGALGLGGSTDSRKRLFFSYDVLVADFFKNPEKKYYVIEGGLRYRFSNKLTMELSHRYETETDYIISAGRDGMNRPRIAFVDLKDVSSVLSGIYNFTPRINLTLRMRHYWSNVDIKRVAYVDGAGLPVNQVAYTGIDNVNYFNADAFLTWDFQYGSRLILGYKNWLGTDEIVDGMRYKRYIPNLGQALSLRHGNELTVRFIYFLDYNKLRK</sequence>
<evidence type="ECO:0000259" key="2">
    <source>
        <dbReference type="Pfam" id="PF19313"/>
    </source>
</evidence>
<dbReference type="Proteomes" id="UP001165367">
    <property type="component" value="Unassembled WGS sequence"/>
</dbReference>
<keyword evidence="4" id="KW-1185">Reference proteome</keyword>
<organism evidence="3 4">
    <name type="scientific">Terrimonas ginsenosidimutans</name>
    <dbReference type="NCBI Taxonomy" id="2908004"/>
    <lineage>
        <taxon>Bacteria</taxon>
        <taxon>Pseudomonadati</taxon>
        <taxon>Bacteroidota</taxon>
        <taxon>Chitinophagia</taxon>
        <taxon>Chitinophagales</taxon>
        <taxon>Chitinophagaceae</taxon>
        <taxon>Terrimonas</taxon>
    </lineage>
</organism>
<dbReference type="EMBL" id="JAKLTR010000004">
    <property type="protein sequence ID" value="MCG2614223.1"/>
    <property type="molecule type" value="Genomic_DNA"/>
</dbReference>
<evidence type="ECO:0000313" key="4">
    <source>
        <dbReference type="Proteomes" id="UP001165367"/>
    </source>
</evidence>
<accession>A0ABS9KPG5</accession>
<dbReference type="Pfam" id="PF19313">
    <property type="entry name" value="DUF5916"/>
    <property type="match status" value="1"/>
</dbReference>
<dbReference type="SUPFAM" id="SSF49344">
    <property type="entry name" value="CBD9-like"/>
    <property type="match status" value="1"/>
</dbReference>
<evidence type="ECO:0000313" key="3">
    <source>
        <dbReference type="EMBL" id="MCG2614223.1"/>
    </source>
</evidence>
<comment type="caution">
    <text evidence="3">The sequence shown here is derived from an EMBL/GenBank/DDBJ whole genome shotgun (WGS) entry which is preliminary data.</text>
</comment>
<name>A0ABS9KPG5_9BACT</name>
<evidence type="ECO:0000259" key="1">
    <source>
        <dbReference type="Pfam" id="PF06452"/>
    </source>
</evidence>
<dbReference type="RefSeq" id="WP_237870442.1">
    <property type="nucleotide sequence ID" value="NZ_JAKLTR010000004.1"/>
</dbReference>
<proteinExistence type="predicted"/>
<dbReference type="Pfam" id="PF06452">
    <property type="entry name" value="CBM9_1"/>
    <property type="match status" value="1"/>
</dbReference>
<dbReference type="InterPro" id="IPR045670">
    <property type="entry name" value="DUF5916"/>
</dbReference>
<dbReference type="CDD" id="cd09618">
    <property type="entry name" value="CBM9_like_2"/>
    <property type="match status" value="1"/>
</dbReference>
<dbReference type="InterPro" id="IPR010502">
    <property type="entry name" value="Carb-bd_dom_fam9"/>
</dbReference>
<dbReference type="Gene3D" id="2.60.40.1190">
    <property type="match status" value="1"/>
</dbReference>
<protein>
    <submittedName>
        <fullName evidence="3">Carbohydrate binding family 9 domain-containing protein</fullName>
    </submittedName>
</protein>
<feature type="domain" description="DUF5916" evidence="2">
    <location>
        <begin position="210"/>
        <end position="789"/>
    </location>
</feature>
<gene>
    <name evidence="3" type="ORF">LZZ85_08015</name>
</gene>
<feature type="domain" description="Carbohydrate-binding" evidence="1">
    <location>
        <begin position="12"/>
        <end position="196"/>
    </location>
</feature>